<dbReference type="PANTHER" id="PTHR45913:SF20">
    <property type="entry name" value="GENERAL TRANSCRIPTION FACTOR II-I REPEAT DOMAIN-CONTAINING PROTEIN 2"/>
    <property type="match status" value="1"/>
</dbReference>
<dbReference type="PANTHER" id="PTHR45913">
    <property type="entry name" value="EPM2A-INTERACTING PROTEIN 1"/>
    <property type="match status" value="1"/>
</dbReference>
<dbReference type="AlphaFoldDB" id="A0A4C1TBW6"/>
<dbReference type="Proteomes" id="UP000299102">
    <property type="component" value="Unassembled WGS sequence"/>
</dbReference>
<comment type="caution">
    <text evidence="1">The sequence shown here is derived from an EMBL/GenBank/DDBJ whole genome shotgun (WGS) entry which is preliminary data.</text>
</comment>
<reference evidence="1 2" key="1">
    <citation type="journal article" date="2019" name="Commun. Biol.">
        <title>The bagworm genome reveals a unique fibroin gene that provides high tensile strength.</title>
        <authorList>
            <person name="Kono N."/>
            <person name="Nakamura H."/>
            <person name="Ohtoshi R."/>
            <person name="Tomita M."/>
            <person name="Numata K."/>
            <person name="Arakawa K."/>
        </authorList>
    </citation>
    <scope>NUCLEOTIDE SEQUENCE [LARGE SCALE GENOMIC DNA]</scope>
</reference>
<dbReference type="OrthoDB" id="6623314at2759"/>
<proteinExistence type="predicted"/>
<organism evidence="1 2">
    <name type="scientific">Eumeta variegata</name>
    <name type="common">Bagworm moth</name>
    <name type="synonym">Eumeta japonica</name>
    <dbReference type="NCBI Taxonomy" id="151549"/>
    <lineage>
        <taxon>Eukaryota</taxon>
        <taxon>Metazoa</taxon>
        <taxon>Ecdysozoa</taxon>
        <taxon>Arthropoda</taxon>
        <taxon>Hexapoda</taxon>
        <taxon>Insecta</taxon>
        <taxon>Pterygota</taxon>
        <taxon>Neoptera</taxon>
        <taxon>Endopterygota</taxon>
        <taxon>Lepidoptera</taxon>
        <taxon>Glossata</taxon>
        <taxon>Ditrysia</taxon>
        <taxon>Tineoidea</taxon>
        <taxon>Psychidae</taxon>
        <taxon>Oiketicinae</taxon>
        <taxon>Eumeta</taxon>
    </lineage>
</organism>
<sequence length="114" mass="13295">MAKRFMQPKLAEKFESVALSHQTVARRIDDMDNYIWKSLCDRFVDCEYYSICLDESTDQTDKRVSKPHRAVRGKNIASSNVCLLPLWSDPAAGPHRNIAHSLVYRHNYFKYLSK</sequence>
<protein>
    <recommendedName>
        <fullName evidence="3">Zinc finger BED domain-containing protein 5</fullName>
    </recommendedName>
</protein>
<gene>
    <name evidence="1" type="ORF">EVAR_77740_1</name>
</gene>
<evidence type="ECO:0000313" key="1">
    <source>
        <dbReference type="EMBL" id="GBP11605.1"/>
    </source>
</evidence>
<keyword evidence="2" id="KW-1185">Reference proteome</keyword>
<evidence type="ECO:0000313" key="2">
    <source>
        <dbReference type="Proteomes" id="UP000299102"/>
    </source>
</evidence>
<dbReference type="EMBL" id="BGZK01000047">
    <property type="protein sequence ID" value="GBP11605.1"/>
    <property type="molecule type" value="Genomic_DNA"/>
</dbReference>
<name>A0A4C1TBW6_EUMVA</name>
<accession>A0A4C1TBW6</accession>
<evidence type="ECO:0008006" key="3">
    <source>
        <dbReference type="Google" id="ProtNLM"/>
    </source>
</evidence>